<gene>
    <name evidence="2" type="ORF">RDB_LOCUS12398</name>
</gene>
<dbReference type="AlphaFoldDB" id="A0A8H3A135"/>
<accession>A0A8H3A135</accession>
<proteinExistence type="predicted"/>
<dbReference type="EMBL" id="CAJMWS010000065">
    <property type="protein sequence ID" value="CAE6352654.1"/>
    <property type="molecule type" value="Genomic_DNA"/>
</dbReference>
<protein>
    <submittedName>
        <fullName evidence="2">Uncharacterized protein</fullName>
    </submittedName>
</protein>
<feature type="region of interest" description="Disordered" evidence="1">
    <location>
        <begin position="35"/>
        <end position="57"/>
    </location>
</feature>
<comment type="caution">
    <text evidence="2">The sequence shown here is derived from an EMBL/GenBank/DDBJ whole genome shotgun (WGS) entry which is preliminary data.</text>
</comment>
<evidence type="ECO:0000313" key="2">
    <source>
        <dbReference type="EMBL" id="CAE6352654.1"/>
    </source>
</evidence>
<name>A0A8H3A135_9AGAM</name>
<organism evidence="2 3">
    <name type="scientific">Rhizoctonia solani</name>
    <dbReference type="NCBI Taxonomy" id="456999"/>
    <lineage>
        <taxon>Eukaryota</taxon>
        <taxon>Fungi</taxon>
        <taxon>Dikarya</taxon>
        <taxon>Basidiomycota</taxon>
        <taxon>Agaricomycotina</taxon>
        <taxon>Agaricomycetes</taxon>
        <taxon>Cantharellales</taxon>
        <taxon>Ceratobasidiaceae</taxon>
        <taxon>Rhizoctonia</taxon>
    </lineage>
</organism>
<reference evidence="2" key="1">
    <citation type="submission" date="2021-01" db="EMBL/GenBank/DDBJ databases">
        <authorList>
            <person name="Kaushik A."/>
        </authorList>
    </citation>
    <scope>NUCLEOTIDE SEQUENCE</scope>
    <source>
        <strain evidence="2">AG1-1C</strain>
    </source>
</reference>
<sequence length="107" mass="10418">MGAAAVAAVEAMAETTAAAETADCGYGRGGDGGGGSGRDGFGYSGDGSGGDDGGSGGDELPAAGACLFGILTLTADDSALLVGQRPSGVICDRRRMLFGSSDEYERE</sequence>
<evidence type="ECO:0000313" key="3">
    <source>
        <dbReference type="Proteomes" id="UP000663846"/>
    </source>
</evidence>
<dbReference type="Proteomes" id="UP000663846">
    <property type="component" value="Unassembled WGS sequence"/>
</dbReference>
<evidence type="ECO:0000256" key="1">
    <source>
        <dbReference type="SAM" id="MobiDB-lite"/>
    </source>
</evidence>